<comment type="pathway">
    <text evidence="1">Protein modification; protein sumoylation.</text>
</comment>
<evidence type="ECO:0000259" key="13">
    <source>
        <dbReference type="PROSITE" id="PS51466"/>
    </source>
</evidence>
<evidence type="ECO:0000256" key="5">
    <source>
        <dbReference type="ARBA" id="ARBA00022737"/>
    </source>
</evidence>
<protein>
    <submittedName>
        <fullName evidence="14">E3 SUMO-protein ligase PIAS3</fullName>
    </submittedName>
</protein>
<keyword evidence="4" id="KW-0479">Metal-binding</keyword>
<evidence type="ECO:0000256" key="8">
    <source>
        <dbReference type="ARBA" id="ARBA00022833"/>
    </source>
</evidence>
<dbReference type="STRING" id="48709.A0A1D2M992"/>
<comment type="similarity">
    <text evidence="2">Belongs to the PIAS family.</text>
</comment>
<evidence type="ECO:0000256" key="11">
    <source>
        <dbReference type="SAM" id="MobiDB-lite"/>
    </source>
</evidence>
<keyword evidence="8" id="KW-0862">Zinc</keyword>
<evidence type="ECO:0000259" key="12">
    <source>
        <dbReference type="PROSITE" id="PS51044"/>
    </source>
</evidence>
<dbReference type="PROSITE" id="PS51466">
    <property type="entry name" value="PINIT"/>
    <property type="match status" value="1"/>
</dbReference>
<feature type="domain" description="PINIT" evidence="13">
    <location>
        <begin position="5"/>
        <end position="170"/>
    </location>
</feature>
<evidence type="ECO:0000256" key="4">
    <source>
        <dbReference type="ARBA" id="ARBA00022723"/>
    </source>
</evidence>
<dbReference type="GO" id="GO:0061665">
    <property type="term" value="F:SUMO ligase activity"/>
    <property type="evidence" value="ECO:0007669"/>
    <property type="project" value="TreeGrafter"/>
</dbReference>
<evidence type="ECO:0000256" key="6">
    <source>
        <dbReference type="ARBA" id="ARBA00022771"/>
    </source>
</evidence>
<keyword evidence="5" id="KW-0677">Repeat</keyword>
<dbReference type="Gene3D" id="2.60.120.780">
    <property type="entry name" value="PINIT domain"/>
    <property type="match status" value="1"/>
</dbReference>
<dbReference type="CDD" id="cd19861">
    <property type="entry name" value="DSRM_STAU_rpt5"/>
    <property type="match status" value="1"/>
</dbReference>
<feature type="region of interest" description="Disordered" evidence="11">
    <location>
        <begin position="312"/>
        <end position="331"/>
    </location>
</feature>
<evidence type="ECO:0000313" key="15">
    <source>
        <dbReference type="Proteomes" id="UP000094527"/>
    </source>
</evidence>
<keyword evidence="15" id="KW-1185">Reference proteome</keyword>
<dbReference type="AlphaFoldDB" id="A0A1D2M992"/>
<dbReference type="InterPro" id="IPR038654">
    <property type="entry name" value="PINIT_sf"/>
</dbReference>
<reference evidence="14 15" key="1">
    <citation type="journal article" date="2016" name="Genome Biol. Evol.">
        <title>Gene Family Evolution Reflects Adaptation to Soil Environmental Stressors in the Genome of the Collembolan Orchesella cincta.</title>
        <authorList>
            <person name="Faddeeva-Vakhrusheva A."/>
            <person name="Derks M.F."/>
            <person name="Anvar S.Y."/>
            <person name="Agamennone V."/>
            <person name="Suring W."/>
            <person name="Smit S."/>
            <person name="van Straalen N.M."/>
            <person name="Roelofs D."/>
        </authorList>
    </citation>
    <scope>NUCLEOTIDE SEQUENCE [LARGE SCALE GENOMIC DNA]</scope>
    <source>
        <tissue evidence="14">Mixed pool</tissue>
    </source>
</reference>
<evidence type="ECO:0000256" key="1">
    <source>
        <dbReference type="ARBA" id="ARBA00004718"/>
    </source>
</evidence>
<dbReference type="InterPro" id="IPR023321">
    <property type="entry name" value="PINIT"/>
</dbReference>
<keyword evidence="14" id="KW-0436">Ligase</keyword>
<dbReference type="GO" id="GO:0016874">
    <property type="term" value="F:ligase activity"/>
    <property type="evidence" value="ECO:0007669"/>
    <property type="project" value="UniProtKB-KW"/>
</dbReference>
<dbReference type="InterPro" id="IPR013083">
    <property type="entry name" value="Znf_RING/FYVE/PHD"/>
</dbReference>
<dbReference type="PANTHER" id="PTHR10782">
    <property type="entry name" value="ZINC FINGER MIZ DOMAIN-CONTAINING PROTEIN"/>
    <property type="match status" value="1"/>
</dbReference>
<dbReference type="GO" id="GO:0006357">
    <property type="term" value="P:regulation of transcription by RNA polymerase II"/>
    <property type="evidence" value="ECO:0007669"/>
    <property type="project" value="TreeGrafter"/>
</dbReference>
<dbReference type="Proteomes" id="UP000094527">
    <property type="component" value="Unassembled WGS sequence"/>
</dbReference>
<dbReference type="GO" id="GO:0008270">
    <property type="term" value="F:zinc ion binding"/>
    <property type="evidence" value="ECO:0007669"/>
    <property type="project" value="UniProtKB-KW"/>
</dbReference>
<name>A0A1D2M992_ORCCI</name>
<dbReference type="UniPathway" id="UPA00886"/>
<gene>
    <name evidence="14" type="ORF">Ocin01_17145</name>
</gene>
<evidence type="ECO:0000256" key="3">
    <source>
        <dbReference type="ARBA" id="ARBA00022679"/>
    </source>
</evidence>
<dbReference type="GO" id="GO:0003712">
    <property type="term" value="F:transcription coregulator activity"/>
    <property type="evidence" value="ECO:0007669"/>
    <property type="project" value="TreeGrafter"/>
</dbReference>
<dbReference type="Pfam" id="PF02891">
    <property type="entry name" value="zf-MIZ"/>
    <property type="match status" value="1"/>
</dbReference>
<dbReference type="GO" id="GO:0000785">
    <property type="term" value="C:chromatin"/>
    <property type="evidence" value="ECO:0007669"/>
    <property type="project" value="TreeGrafter"/>
</dbReference>
<dbReference type="Pfam" id="PF14324">
    <property type="entry name" value="PINIT"/>
    <property type="match status" value="1"/>
</dbReference>
<organism evidence="14 15">
    <name type="scientific">Orchesella cincta</name>
    <name type="common">Springtail</name>
    <name type="synonym">Podura cincta</name>
    <dbReference type="NCBI Taxonomy" id="48709"/>
    <lineage>
        <taxon>Eukaryota</taxon>
        <taxon>Metazoa</taxon>
        <taxon>Ecdysozoa</taxon>
        <taxon>Arthropoda</taxon>
        <taxon>Hexapoda</taxon>
        <taxon>Collembola</taxon>
        <taxon>Entomobryomorpha</taxon>
        <taxon>Entomobryoidea</taxon>
        <taxon>Orchesellidae</taxon>
        <taxon>Orchesellinae</taxon>
        <taxon>Orchesella</taxon>
    </lineage>
</organism>
<evidence type="ECO:0000256" key="7">
    <source>
        <dbReference type="ARBA" id="ARBA00022786"/>
    </source>
</evidence>
<evidence type="ECO:0000256" key="2">
    <source>
        <dbReference type="ARBA" id="ARBA00005383"/>
    </source>
</evidence>
<dbReference type="InterPro" id="IPR004181">
    <property type="entry name" value="Znf_MIZ"/>
</dbReference>
<proteinExistence type="inferred from homology"/>
<dbReference type="GO" id="GO:0016925">
    <property type="term" value="P:protein sumoylation"/>
    <property type="evidence" value="ECO:0007669"/>
    <property type="project" value="UniProtKB-UniPathway"/>
</dbReference>
<dbReference type="CDD" id="cd16650">
    <property type="entry name" value="SP-RING_PIAS-like"/>
    <property type="match status" value="1"/>
</dbReference>
<keyword evidence="6 10" id="KW-0863">Zinc-finger</keyword>
<dbReference type="InterPro" id="IPR032478">
    <property type="entry name" value="Staufen_C"/>
</dbReference>
<dbReference type="EMBL" id="LJIJ01002559">
    <property type="protein sequence ID" value="ODM89538.1"/>
    <property type="molecule type" value="Genomic_DNA"/>
</dbReference>
<dbReference type="Pfam" id="PF16482">
    <property type="entry name" value="Staufen_C"/>
    <property type="match status" value="1"/>
</dbReference>
<keyword evidence="9" id="KW-0694">RNA-binding</keyword>
<dbReference type="Gene3D" id="3.30.160.20">
    <property type="match status" value="1"/>
</dbReference>
<evidence type="ECO:0000313" key="14">
    <source>
        <dbReference type="EMBL" id="ODM89538.1"/>
    </source>
</evidence>
<accession>A0A1D2M992</accession>
<sequence length="535" mass="59816">MNSESQKADSPPDIKRKNPGIRMKRLPFFDVKAELLKPTCLLTTQPCQPGMQEANHVFFLDDEQAELISKLRKKYKSRLQVILRFCELHESEEQTDVYPRGLTVSVNGRLILQSPEPSKISRKSFPHPLDITQEFKETSKSSNTICATWLADSVTCNLRVAVCAYLVRRLTVSDLLQNVLSASADDTEQRIESMMPCEDEDDLCAPTSIKVSLICPIGQAKMINPCKALTCKHIQCFDAENFLLLNKRKPTFICPVCNVSVKFEDLRIDRFFKHLLQEVGKDDVNEIQVFPDGRWVPVAVKKTKQSFSVVESDSNYCDTPPPPKTVRTEKTQDNPITLKTDAVSTAENVPDTSPKKSALCSERLGPKPTIKVELVDIASDGESEDDTNTIVIVEEIGTSDDDDSRSATPQINEEKPVIKTEIPLLPLKNETFVHNETTQTPCQVQPPQVAITKLRNGFSELAYLSKILNVSVSYSNFPSQDDYLSFVTLNTNPPHMAHGYASTIEEARNEAALKLLEEFTATGLEPADAIKPEKL</sequence>
<dbReference type="OrthoDB" id="10263264at2759"/>
<dbReference type="Gene3D" id="3.30.40.10">
    <property type="entry name" value="Zinc/RING finger domain, C3HC4 (zinc finger)"/>
    <property type="match status" value="1"/>
</dbReference>
<keyword evidence="7" id="KW-0833">Ubl conjugation pathway</keyword>
<feature type="domain" description="SP-RING-type" evidence="12">
    <location>
        <begin position="200"/>
        <end position="281"/>
    </location>
</feature>
<dbReference type="PROSITE" id="PS51044">
    <property type="entry name" value="ZF_SP_RING"/>
    <property type="match status" value="1"/>
</dbReference>
<dbReference type="GO" id="GO:0003723">
    <property type="term" value="F:RNA binding"/>
    <property type="evidence" value="ECO:0007669"/>
    <property type="project" value="UniProtKB-KW"/>
</dbReference>
<comment type="caution">
    <text evidence="14">The sequence shown here is derived from an EMBL/GenBank/DDBJ whole genome shotgun (WGS) entry which is preliminary data.</text>
</comment>
<keyword evidence="3" id="KW-0808">Transferase</keyword>
<dbReference type="PANTHER" id="PTHR10782:SF94">
    <property type="entry name" value="SUPPRESSOR OF VARIEGATION 2-10, ISOFORM I"/>
    <property type="match status" value="1"/>
</dbReference>
<dbReference type="SUPFAM" id="SSF57850">
    <property type="entry name" value="RING/U-box"/>
    <property type="match status" value="1"/>
</dbReference>
<evidence type="ECO:0000256" key="10">
    <source>
        <dbReference type="PROSITE-ProRule" id="PRU00452"/>
    </source>
</evidence>
<evidence type="ECO:0000256" key="9">
    <source>
        <dbReference type="ARBA" id="ARBA00022884"/>
    </source>
</evidence>